<name>A0A8S1YFF2_PAROT</name>
<evidence type="ECO:0000313" key="3">
    <source>
        <dbReference type="Proteomes" id="UP000683925"/>
    </source>
</evidence>
<reference evidence="2" key="1">
    <citation type="submission" date="2021-01" db="EMBL/GenBank/DDBJ databases">
        <authorList>
            <consortium name="Genoscope - CEA"/>
            <person name="William W."/>
        </authorList>
    </citation>
    <scope>NUCLEOTIDE SEQUENCE</scope>
</reference>
<dbReference type="OrthoDB" id="10363820at2759"/>
<organism evidence="2 3">
    <name type="scientific">Paramecium octaurelia</name>
    <dbReference type="NCBI Taxonomy" id="43137"/>
    <lineage>
        <taxon>Eukaryota</taxon>
        <taxon>Sar</taxon>
        <taxon>Alveolata</taxon>
        <taxon>Ciliophora</taxon>
        <taxon>Intramacronucleata</taxon>
        <taxon>Oligohymenophorea</taxon>
        <taxon>Peniculida</taxon>
        <taxon>Parameciidae</taxon>
        <taxon>Paramecium</taxon>
    </lineage>
</organism>
<dbReference type="AlphaFoldDB" id="A0A8S1YFF2"/>
<keyword evidence="1" id="KW-0812">Transmembrane</keyword>
<dbReference type="Proteomes" id="UP000683925">
    <property type="component" value="Unassembled WGS sequence"/>
</dbReference>
<keyword evidence="1" id="KW-0472">Membrane</keyword>
<evidence type="ECO:0000313" key="2">
    <source>
        <dbReference type="EMBL" id="CAD8211587.1"/>
    </source>
</evidence>
<gene>
    <name evidence="2" type="ORF">POCTA_138.1.T1540149</name>
</gene>
<feature type="transmembrane region" description="Helical" evidence="1">
    <location>
        <begin position="767"/>
        <end position="784"/>
    </location>
</feature>
<dbReference type="EMBL" id="CAJJDP010000156">
    <property type="protein sequence ID" value="CAD8211587.1"/>
    <property type="molecule type" value="Genomic_DNA"/>
</dbReference>
<proteinExistence type="predicted"/>
<comment type="caution">
    <text evidence="2">The sequence shown here is derived from an EMBL/GenBank/DDBJ whole genome shotgun (WGS) entry which is preliminary data.</text>
</comment>
<sequence>MMVIAGLKENSTIYLFKFYYNSQHNIEQSNFTFQEVFSDFLVAYQYIIILYLNKEIQILSLDYTNIVTLNQQLINKLFKNIQFNPIQIVMNTQLLSSLLFINNINEVIIVSIGQNNIPTPISVIQVNFKIQQINLVNQQLILSYICNNDQNICFKVWNYNNLPKYYYSKSMYSVKFDNNMIIQSDNQYFYVTFSNYTVYIYNPSLPQHMSFYYILELASPIVCTSAIFLMQDNFNSAVLFYNNSFFNLNNFQIFNSSFDGGNPDVYYTKTYPQVIYNYSVVSGINPKSVYQTPNESISYLSNFTTFQNQKQQQIQLTQDNLILRPINQSSEINSIAIQYPISLIIDRQVSDCQCISPQYCYVDQPSRLQISNNTDNYTLITSINNQFFALQNNETIQILNGDLTILSNFSYSYLNFNECLISTSNQNNLYSICYNDISQYWLTFTLNTSGIVSKFNHIQFNQTFQKIQKISCLLDQIFILAMLNNKSQELYWINSFNSSLQQLSVYKNNKSMCQDFDIGLLQSNSFDFQSNTIILFMTNGFQLYYQMMFVSVNSIQLSSIVSYQLQICNQQFGCFLVSEIIYNLLILQTEGHNIILIVSNSNLSFIIKIRVIMEQILGSPVLASVIQTIPNYNLINDGYIVYSEGILMQQFQYFFNDYFVGIYQLANLAELQNPFEPILMLGQFNTTSVQKAMIVNKTNPQNIGIILSFFNNSIYSQAISTWNLTKIVFTSNNEINVSIYCENVYSSGTYNVTFHLPKSFNFNFRRWVYILLSIIVVLLLVFCIKIKQNTKNLEYISEVEL</sequence>
<evidence type="ECO:0008006" key="4">
    <source>
        <dbReference type="Google" id="ProtNLM"/>
    </source>
</evidence>
<dbReference type="OMA" id="YSICYND"/>
<protein>
    <recommendedName>
        <fullName evidence="4">Transmembrane protein</fullName>
    </recommendedName>
</protein>
<keyword evidence="1" id="KW-1133">Transmembrane helix</keyword>
<evidence type="ECO:0000256" key="1">
    <source>
        <dbReference type="SAM" id="Phobius"/>
    </source>
</evidence>
<accession>A0A8S1YFF2</accession>
<keyword evidence="3" id="KW-1185">Reference proteome</keyword>